<evidence type="ECO:0000313" key="1">
    <source>
        <dbReference type="EMBL" id="UUP13939.1"/>
    </source>
</evidence>
<proteinExistence type="predicted"/>
<dbReference type="Proteomes" id="UP001316184">
    <property type="component" value="Chromosome"/>
</dbReference>
<gene>
    <name evidence="1" type="ORF">NQV15_01105</name>
</gene>
<dbReference type="EMBL" id="CP102173">
    <property type="protein sequence ID" value="UUP13939.1"/>
    <property type="molecule type" value="Genomic_DNA"/>
</dbReference>
<dbReference type="InterPro" id="IPR001451">
    <property type="entry name" value="Hexapep"/>
</dbReference>
<dbReference type="Pfam" id="PF00132">
    <property type="entry name" value="Hexapep"/>
    <property type="match status" value="1"/>
</dbReference>
<protein>
    <recommendedName>
        <fullName evidence="3">UDP-N-acetylglucosamine acyltransferase</fullName>
    </recommendedName>
</protein>
<dbReference type="PANTHER" id="PTHR43480:SF1">
    <property type="entry name" value="ACYL-[ACYL-CARRIER-PROTEIN]--UDP-N-ACETYLGLUCOSAMINE O-ACYLTRANSFERASE, MITOCHONDRIAL-RELATED"/>
    <property type="match status" value="1"/>
</dbReference>
<reference evidence="1 2" key="1">
    <citation type="submission" date="2022-08" db="EMBL/GenBank/DDBJ databases">
        <title>novel species in genus Aeromicrobium.</title>
        <authorList>
            <person name="Ye L."/>
        </authorList>
    </citation>
    <scope>NUCLEOTIDE SEQUENCE [LARGE SCALE GENOMIC DNA]</scope>
    <source>
        <strain evidence="2">zg-Y1379</strain>
    </source>
</reference>
<keyword evidence="2" id="KW-1185">Reference proteome</keyword>
<sequence>MNSIHPQAIIGPDVTMGSGNTIGPFAVLMGRVTLGDDNWIGSGVTIGAPPEVRGWEHPDSWDEVPGGGVDIGHRNVIREYAQIHQGWKAVTTIGDDGFLMNQIYVAHDCVLGDGVTMASGVRLAGHVTVQDRANLGMGACVHQRRVIGVGVMVGMGAVVTRDVPPLALVRGNPARIGRSNRYQSERMGLTAQVCDQVDALYRDDATGESAGEVLGALDGLSEPFGAWQACRSL</sequence>
<evidence type="ECO:0008006" key="3">
    <source>
        <dbReference type="Google" id="ProtNLM"/>
    </source>
</evidence>
<dbReference type="PANTHER" id="PTHR43480">
    <property type="entry name" value="ACYL-[ACYL-CARRIER-PROTEIN]--UDP-N-ACETYLGLUCOSAMINE O-ACYLTRANSFERASE"/>
    <property type="match status" value="1"/>
</dbReference>
<dbReference type="InterPro" id="IPR010137">
    <property type="entry name" value="Lipid_A_LpxA"/>
</dbReference>
<name>A0ABY5M705_9ACTN</name>
<dbReference type="Gene3D" id="2.160.10.10">
    <property type="entry name" value="Hexapeptide repeat proteins"/>
    <property type="match status" value="1"/>
</dbReference>
<dbReference type="SUPFAM" id="SSF51161">
    <property type="entry name" value="Trimeric LpxA-like enzymes"/>
    <property type="match status" value="1"/>
</dbReference>
<accession>A0ABY5M705</accession>
<evidence type="ECO:0000313" key="2">
    <source>
        <dbReference type="Proteomes" id="UP001316184"/>
    </source>
</evidence>
<dbReference type="RefSeq" id="WP_232403047.1">
    <property type="nucleotide sequence ID" value="NZ_CP102173.1"/>
</dbReference>
<dbReference type="InterPro" id="IPR011004">
    <property type="entry name" value="Trimer_LpxA-like_sf"/>
</dbReference>
<organism evidence="1 2">
    <name type="scientific">Aeromicrobium wangtongii</name>
    <dbReference type="NCBI Taxonomy" id="2969247"/>
    <lineage>
        <taxon>Bacteria</taxon>
        <taxon>Bacillati</taxon>
        <taxon>Actinomycetota</taxon>
        <taxon>Actinomycetes</taxon>
        <taxon>Propionibacteriales</taxon>
        <taxon>Nocardioidaceae</taxon>
        <taxon>Aeromicrobium</taxon>
    </lineage>
</organism>